<name>A0A0T9F6H1_MYCTX</name>
<accession>A0A0T9F6H1</accession>
<reference evidence="2" key="1">
    <citation type="submission" date="2015-03" db="EMBL/GenBank/DDBJ databases">
        <authorList>
            <consortium name="Pathogen Informatics"/>
        </authorList>
    </citation>
    <scope>NUCLEOTIDE SEQUENCE [LARGE SCALE GENOMIC DNA]</scope>
    <source>
        <strain evidence="2">K00500041</strain>
    </source>
</reference>
<evidence type="ECO:0000313" key="1">
    <source>
        <dbReference type="EMBL" id="COX42323.1"/>
    </source>
</evidence>
<proteinExistence type="predicted"/>
<evidence type="ECO:0000313" key="2">
    <source>
        <dbReference type="Proteomes" id="UP000038802"/>
    </source>
</evidence>
<protein>
    <submittedName>
        <fullName evidence="1">Uncharacterized protein</fullName>
    </submittedName>
</protein>
<dbReference type="Proteomes" id="UP000038802">
    <property type="component" value="Unassembled WGS sequence"/>
</dbReference>
<organism evidence="1 2">
    <name type="scientific">Mycobacterium tuberculosis</name>
    <dbReference type="NCBI Taxonomy" id="1773"/>
    <lineage>
        <taxon>Bacteria</taxon>
        <taxon>Bacillati</taxon>
        <taxon>Actinomycetota</taxon>
        <taxon>Actinomycetes</taxon>
        <taxon>Mycobacteriales</taxon>
        <taxon>Mycobacteriaceae</taxon>
        <taxon>Mycobacterium</taxon>
        <taxon>Mycobacterium tuberculosis complex</taxon>
    </lineage>
</organism>
<sequence>MAAGAVGEQVAVRGVADERGQVVADRHNTAFTTFAVNEEKPAVHQVAGVRLGGFGASQPGLTG</sequence>
<dbReference type="EMBL" id="CSAE01001234">
    <property type="protein sequence ID" value="COX42323.1"/>
    <property type="molecule type" value="Genomic_DNA"/>
</dbReference>
<gene>
    <name evidence="1" type="ORF">ERS007703_05214</name>
</gene>
<dbReference type="AlphaFoldDB" id="A0A0T9F6H1"/>